<evidence type="ECO:0000256" key="7">
    <source>
        <dbReference type="ARBA" id="ARBA00022481"/>
    </source>
</evidence>
<dbReference type="PANTHER" id="PTHR23339">
    <property type="entry name" value="TYROSINE SPECIFIC PROTEIN PHOSPHATASE AND DUAL SPECIFICITY PROTEIN PHOSPHATASE"/>
    <property type="match status" value="1"/>
</dbReference>
<evidence type="ECO:0000256" key="1">
    <source>
        <dbReference type="ARBA" id="ARBA00004236"/>
    </source>
</evidence>
<dbReference type="InterPro" id="IPR057023">
    <property type="entry name" value="PTP-SAK"/>
</dbReference>
<reference evidence="19" key="2">
    <citation type="submission" date="2025-08" db="UniProtKB">
        <authorList>
            <consortium name="Ensembl"/>
        </authorList>
    </citation>
    <scope>IDENTIFICATION</scope>
    <source>
        <strain evidence="19">Brown Norway</strain>
    </source>
</reference>
<keyword evidence="6" id="KW-1003">Cell membrane</keyword>
<evidence type="ECO:0000313" key="21">
    <source>
        <dbReference type="RGD" id="1563405"/>
    </source>
</evidence>
<keyword evidence="12" id="KW-0472">Membrane</keyword>
<gene>
    <name evidence="19 21" type="primary">Ptp4a2l1</name>
    <name evidence="21" type="synonym">RGD1563405</name>
</gene>
<dbReference type="OMA" id="NGQSCCL"/>
<organism evidence="19 20">
    <name type="scientific">Rattus norvegicus</name>
    <name type="common">Rat</name>
    <dbReference type="NCBI Taxonomy" id="10116"/>
    <lineage>
        <taxon>Eukaryota</taxon>
        <taxon>Metazoa</taxon>
        <taxon>Chordata</taxon>
        <taxon>Craniata</taxon>
        <taxon>Vertebrata</taxon>
        <taxon>Euteleostomi</taxon>
        <taxon>Mammalia</taxon>
        <taxon>Eutheria</taxon>
        <taxon>Euarchontoglires</taxon>
        <taxon>Glires</taxon>
        <taxon>Rodentia</taxon>
        <taxon>Myomorpha</taxon>
        <taxon>Muroidea</taxon>
        <taxon>Muridae</taxon>
        <taxon>Murinae</taxon>
        <taxon>Rattus</taxon>
    </lineage>
</organism>
<evidence type="ECO:0000256" key="12">
    <source>
        <dbReference type="ARBA" id="ARBA00023136"/>
    </source>
</evidence>
<dbReference type="Ensembl" id="ENSRNOT00000102623.2">
    <property type="protein sequence ID" value="ENSRNOP00000097399.1"/>
    <property type="gene ID" value="ENSRNOG00000069142.2"/>
</dbReference>
<evidence type="ECO:0000256" key="3">
    <source>
        <dbReference type="ARBA" id="ARBA00004496"/>
    </source>
</evidence>
<dbReference type="GO" id="GO:0005634">
    <property type="term" value="C:nucleus"/>
    <property type="evidence" value="ECO:0000318"/>
    <property type="project" value="GO_Central"/>
</dbReference>
<keyword evidence="7" id="KW-0488">Methylation</keyword>
<proteinExistence type="inferred from homology"/>
<keyword evidence="13" id="KW-1015">Disulfide bond</keyword>
<dbReference type="RefSeq" id="NP_001388827.1">
    <property type="nucleotide sequence ID" value="NM_001401898.1"/>
</dbReference>
<dbReference type="InterPro" id="IPR020422">
    <property type="entry name" value="TYR_PHOSPHATASE_DUAL_dom"/>
</dbReference>
<dbReference type="GeneTree" id="ENSGT00940000154383"/>
<dbReference type="GeneID" id="297806"/>
<keyword evidence="8" id="KW-0963">Cytoplasm</keyword>
<dbReference type="Gene3D" id="3.90.190.10">
    <property type="entry name" value="Protein tyrosine phosphatase superfamily"/>
    <property type="match status" value="1"/>
</dbReference>
<dbReference type="InterPro" id="IPR000387">
    <property type="entry name" value="Tyr_Pase_dom"/>
</dbReference>
<evidence type="ECO:0000256" key="2">
    <source>
        <dbReference type="ARBA" id="ARBA00004412"/>
    </source>
</evidence>
<keyword evidence="14" id="KW-0449">Lipoprotein</keyword>
<dbReference type="RGD" id="1563405">
    <property type="gene designation" value="Ptp4a2l1"/>
</dbReference>
<evidence type="ECO:0000256" key="16">
    <source>
        <dbReference type="ARBA" id="ARBA00051722"/>
    </source>
</evidence>
<evidence type="ECO:0000256" key="9">
    <source>
        <dbReference type="ARBA" id="ARBA00022753"/>
    </source>
</evidence>
<dbReference type="PROSITE" id="PS50056">
    <property type="entry name" value="TYR_PHOSPHATASE_2"/>
    <property type="match status" value="1"/>
</dbReference>
<dbReference type="InterPro" id="IPR050561">
    <property type="entry name" value="PTP"/>
</dbReference>
<dbReference type="FunFam" id="3.90.190.10:FF:000012">
    <property type="entry name" value="protein tyrosine phosphatase type IVA 1"/>
    <property type="match status" value="1"/>
</dbReference>
<dbReference type="SMR" id="A0A8I6ASL2"/>
<comment type="similarity">
    <text evidence="4">Belongs to the protein-tyrosine phosphatase family.</text>
</comment>
<feature type="domain" description="Tyrosine specific protein phosphatases" evidence="18">
    <location>
        <begin position="79"/>
        <end position="145"/>
    </location>
</feature>
<evidence type="ECO:0000259" key="18">
    <source>
        <dbReference type="PROSITE" id="PS50056"/>
    </source>
</evidence>
<comment type="subcellular location">
    <subcellularLocation>
        <location evidence="1">Cell membrane</location>
    </subcellularLocation>
    <subcellularLocation>
        <location evidence="3">Cytoplasm</location>
    </subcellularLocation>
    <subcellularLocation>
        <location evidence="2">Early endosome</location>
    </subcellularLocation>
</comment>
<dbReference type="OrthoDB" id="5632at2759"/>
<comment type="catalytic activity">
    <reaction evidence="16">
        <text>O-phospho-L-tyrosyl-[protein] + H2O = L-tyrosyl-[protein] + phosphate</text>
        <dbReference type="Rhea" id="RHEA:10684"/>
        <dbReference type="Rhea" id="RHEA-COMP:10136"/>
        <dbReference type="Rhea" id="RHEA-COMP:20101"/>
        <dbReference type="ChEBI" id="CHEBI:15377"/>
        <dbReference type="ChEBI" id="CHEBI:43474"/>
        <dbReference type="ChEBI" id="CHEBI:46858"/>
        <dbReference type="ChEBI" id="CHEBI:61978"/>
        <dbReference type="EC" id="3.1.3.48"/>
    </reaction>
</comment>
<dbReference type="Pfam" id="PF22784">
    <property type="entry name" value="PTP-SAK"/>
    <property type="match status" value="1"/>
</dbReference>
<dbReference type="KEGG" id="rno:297806"/>
<evidence type="ECO:0000256" key="10">
    <source>
        <dbReference type="ARBA" id="ARBA00022801"/>
    </source>
</evidence>
<reference evidence="19" key="1">
    <citation type="submission" date="2024-01" db="EMBL/GenBank/DDBJ databases">
        <title>GRCr8: a new rat reference genome assembly contstructed from accurate long reads and long range scaffolding.</title>
        <authorList>
            <person name="Doris P.A."/>
            <person name="Kalbfleisch T."/>
            <person name="Li K."/>
            <person name="Howe K."/>
            <person name="Wood J."/>
        </authorList>
    </citation>
    <scope>NUCLEOTIDE SEQUENCE [LARGE SCALE GENOMIC DNA]</scope>
    <source>
        <strain evidence="19">Brown Norway</strain>
    </source>
</reference>
<keyword evidence="9" id="KW-0967">Endosome</keyword>
<keyword evidence="15" id="KW-0636">Prenylation</keyword>
<protein>
    <recommendedName>
        <fullName evidence="5">protein-tyrosine-phosphatase</fullName>
        <ecNumber evidence="5">3.1.3.48</ecNumber>
    </recommendedName>
</protein>
<dbReference type="InterPro" id="IPR029021">
    <property type="entry name" value="Prot-tyrosine_phosphatase-like"/>
</dbReference>
<dbReference type="SUPFAM" id="SSF52799">
    <property type="entry name" value="(Phosphotyrosine protein) phosphatases II"/>
    <property type="match status" value="1"/>
</dbReference>
<evidence type="ECO:0000256" key="4">
    <source>
        <dbReference type="ARBA" id="ARBA00009580"/>
    </source>
</evidence>
<dbReference type="SMART" id="SM00404">
    <property type="entry name" value="PTPc_motif"/>
    <property type="match status" value="1"/>
</dbReference>
<name>A0A8I6ASL2_RAT</name>
<reference evidence="19" key="3">
    <citation type="submission" date="2025-09" db="UniProtKB">
        <authorList>
            <consortium name="Ensembl"/>
        </authorList>
    </citation>
    <scope>IDENTIFICATION</scope>
    <source>
        <strain evidence="19">Brown Norway</strain>
    </source>
</reference>
<evidence type="ECO:0000256" key="14">
    <source>
        <dbReference type="ARBA" id="ARBA00023288"/>
    </source>
</evidence>
<dbReference type="GO" id="GO:0005737">
    <property type="term" value="C:cytoplasm"/>
    <property type="evidence" value="ECO:0000318"/>
    <property type="project" value="GO_Central"/>
</dbReference>
<evidence type="ECO:0000256" key="5">
    <source>
        <dbReference type="ARBA" id="ARBA00013064"/>
    </source>
</evidence>
<evidence type="ECO:0000313" key="19">
    <source>
        <dbReference type="Ensembl" id="ENSRNOP00000097399.1"/>
    </source>
</evidence>
<keyword evidence="20" id="KW-1185">Reference proteome</keyword>
<feature type="domain" description="Tyrosine-protein phosphatase" evidence="17">
    <location>
        <begin position="5"/>
        <end position="158"/>
    </location>
</feature>
<evidence type="ECO:0000256" key="6">
    <source>
        <dbReference type="ARBA" id="ARBA00022475"/>
    </source>
</evidence>
<keyword evidence="11" id="KW-0904">Protein phosphatase</keyword>
<sequence length="171" mass="19567">MNHVAPVEICYDSMRFLITYNPTNETIHKFTEELKSYGVTTLVRVCDATYDKTLVENSGIRVLDLPYSDGAPPPDELVDNWLDLLKNKFREEPGCCVAVHCMAGLGRAPVLVALALIECGMKNEDAVHLIRQKRRGAFNTKQLLFLEHYRPKMRPRTRSRFKDSTVYCCIQ</sequence>
<dbReference type="InterPro" id="IPR003595">
    <property type="entry name" value="Tyr_Pase_cat"/>
</dbReference>
<dbReference type="AlphaFoldDB" id="A0A8I6ASL2"/>
<dbReference type="GO" id="GO:0004725">
    <property type="term" value="F:protein tyrosine phosphatase activity"/>
    <property type="evidence" value="ECO:0000318"/>
    <property type="project" value="GO_Central"/>
</dbReference>
<evidence type="ECO:0000313" key="20">
    <source>
        <dbReference type="Proteomes" id="UP000002494"/>
    </source>
</evidence>
<keyword evidence="10" id="KW-0378">Hydrolase</keyword>
<dbReference type="EC" id="3.1.3.48" evidence="5"/>
<dbReference type="GO" id="GO:0005886">
    <property type="term" value="C:plasma membrane"/>
    <property type="evidence" value="ECO:0007669"/>
    <property type="project" value="UniProtKB-SubCell"/>
</dbReference>
<dbReference type="AGR" id="RGD:1563405"/>
<dbReference type="GO" id="GO:0005769">
    <property type="term" value="C:early endosome"/>
    <property type="evidence" value="ECO:0007669"/>
    <property type="project" value="UniProtKB-SubCell"/>
</dbReference>
<evidence type="ECO:0000256" key="13">
    <source>
        <dbReference type="ARBA" id="ARBA00023157"/>
    </source>
</evidence>
<evidence type="ECO:0000256" key="8">
    <source>
        <dbReference type="ARBA" id="ARBA00022490"/>
    </source>
</evidence>
<evidence type="ECO:0000259" key="17">
    <source>
        <dbReference type="PROSITE" id="PS50054"/>
    </source>
</evidence>
<dbReference type="Proteomes" id="UP000002494">
    <property type="component" value="Chromosome 5"/>
</dbReference>
<dbReference type="PROSITE" id="PS50054">
    <property type="entry name" value="TYR_PHOSPHATASE_DUAL"/>
    <property type="match status" value="1"/>
</dbReference>
<accession>A0A8I6ASL2</accession>
<evidence type="ECO:0000256" key="11">
    <source>
        <dbReference type="ARBA" id="ARBA00022912"/>
    </source>
</evidence>
<evidence type="ECO:0000256" key="15">
    <source>
        <dbReference type="ARBA" id="ARBA00023289"/>
    </source>
</evidence>
<dbReference type="CTD" id="297806"/>